<dbReference type="InterPro" id="IPR050330">
    <property type="entry name" value="Bact_OuterMem_StrucFunc"/>
</dbReference>
<dbReference type="EMBL" id="JAPDFL010000001">
    <property type="protein sequence ID" value="MCW1932305.1"/>
    <property type="molecule type" value="Genomic_DNA"/>
</dbReference>
<proteinExistence type="predicted"/>
<evidence type="ECO:0000259" key="5">
    <source>
        <dbReference type="PROSITE" id="PS51123"/>
    </source>
</evidence>
<evidence type="ECO:0000256" key="4">
    <source>
        <dbReference type="SAM" id="SignalP"/>
    </source>
</evidence>
<dbReference type="CDD" id="cd07185">
    <property type="entry name" value="OmpA_C-like"/>
    <property type="match status" value="1"/>
</dbReference>
<evidence type="ECO:0000256" key="1">
    <source>
        <dbReference type="ARBA" id="ARBA00004442"/>
    </source>
</evidence>
<evidence type="ECO:0000256" key="2">
    <source>
        <dbReference type="ARBA" id="ARBA00023136"/>
    </source>
</evidence>
<evidence type="ECO:0000256" key="3">
    <source>
        <dbReference type="PROSITE-ProRule" id="PRU00473"/>
    </source>
</evidence>
<feature type="domain" description="OmpA-like" evidence="5">
    <location>
        <begin position="116"/>
        <end position="229"/>
    </location>
</feature>
<dbReference type="InterPro" id="IPR006665">
    <property type="entry name" value="OmpA-like"/>
</dbReference>
<reference evidence="6 7" key="1">
    <citation type="submission" date="2022-10" db="EMBL/GenBank/DDBJ databases">
        <title>Pararhodobacter sp. nov., isolated from marine algae.</title>
        <authorList>
            <person name="Choi B.J."/>
            <person name="Kim J.M."/>
            <person name="Lee J.K."/>
            <person name="Choi D.G."/>
            <person name="Jeon C.O."/>
        </authorList>
    </citation>
    <scope>NUCLEOTIDE SEQUENCE [LARGE SCALE GENOMIC DNA]</scope>
    <source>
        <strain evidence="6 7">ZQ420</strain>
    </source>
</reference>
<dbReference type="InterPro" id="IPR036737">
    <property type="entry name" value="OmpA-like_sf"/>
</dbReference>
<organism evidence="6 7">
    <name type="scientific">Pararhodobacter zhoushanensis</name>
    <dbReference type="NCBI Taxonomy" id="2479545"/>
    <lineage>
        <taxon>Bacteria</taxon>
        <taxon>Pseudomonadati</taxon>
        <taxon>Pseudomonadota</taxon>
        <taxon>Alphaproteobacteria</taxon>
        <taxon>Rhodobacterales</taxon>
        <taxon>Paracoccaceae</taxon>
        <taxon>Pararhodobacter</taxon>
    </lineage>
</organism>
<dbReference type="PROSITE" id="PS51123">
    <property type="entry name" value="OMPA_2"/>
    <property type="match status" value="1"/>
</dbReference>
<dbReference type="Pfam" id="PF00691">
    <property type="entry name" value="OmpA"/>
    <property type="match status" value="1"/>
</dbReference>
<dbReference type="PRINTS" id="PR01021">
    <property type="entry name" value="OMPADOMAIN"/>
</dbReference>
<feature type="chain" id="PRO_5047176034" evidence="4">
    <location>
        <begin position="21"/>
        <end position="229"/>
    </location>
</feature>
<dbReference type="PROSITE" id="PS51257">
    <property type="entry name" value="PROKAR_LIPOPROTEIN"/>
    <property type="match status" value="1"/>
</dbReference>
<dbReference type="SUPFAM" id="SSF103088">
    <property type="entry name" value="OmpA-like"/>
    <property type="match status" value="1"/>
</dbReference>
<gene>
    <name evidence="6" type="ORF">OKW52_08555</name>
</gene>
<dbReference type="InterPro" id="IPR006664">
    <property type="entry name" value="OMP_bac"/>
</dbReference>
<keyword evidence="4" id="KW-0732">Signal</keyword>
<dbReference type="PANTHER" id="PTHR30329">
    <property type="entry name" value="STATOR ELEMENT OF FLAGELLAR MOTOR COMPLEX"/>
    <property type="match status" value="1"/>
</dbReference>
<name>A0ABT3GXT6_9RHOB</name>
<sequence length="229" mass="24410">MMRVAILVAALAGACTSALAQPVFVLDGNGAFGRTDALQENGLEIVAPTRPSRSLEAPDDVRGMREIEVPVPSQRQVEATTPVTNQVEGERLRRTVSALLPPPPPPVPLPPANAIEPGTVFHIGETHFATGRHDLNATAWAGLRTIAVALALTPNRTIQIQGHTDDRGDRAMNQALSEGRASSVADALVSLGIARNRMVVEGFGEDRPERSNTTAPGMAHNRRVDVIFE</sequence>
<dbReference type="Proteomes" id="UP001208938">
    <property type="component" value="Unassembled WGS sequence"/>
</dbReference>
<dbReference type="Gene3D" id="3.30.1330.60">
    <property type="entry name" value="OmpA-like domain"/>
    <property type="match status" value="1"/>
</dbReference>
<keyword evidence="2 3" id="KW-0472">Membrane</keyword>
<feature type="signal peptide" evidence="4">
    <location>
        <begin position="1"/>
        <end position="20"/>
    </location>
</feature>
<protein>
    <submittedName>
        <fullName evidence="6">OmpA family protein</fullName>
    </submittedName>
</protein>
<evidence type="ECO:0000313" key="6">
    <source>
        <dbReference type="EMBL" id="MCW1932305.1"/>
    </source>
</evidence>
<comment type="subcellular location">
    <subcellularLocation>
        <location evidence="1">Cell outer membrane</location>
    </subcellularLocation>
</comment>
<evidence type="ECO:0000313" key="7">
    <source>
        <dbReference type="Proteomes" id="UP001208938"/>
    </source>
</evidence>
<comment type="caution">
    <text evidence="6">The sequence shown here is derived from an EMBL/GenBank/DDBJ whole genome shotgun (WGS) entry which is preliminary data.</text>
</comment>
<dbReference type="PANTHER" id="PTHR30329:SF20">
    <property type="entry name" value="EXPORTED PROTEIN"/>
    <property type="match status" value="1"/>
</dbReference>
<accession>A0ABT3GXT6</accession>
<dbReference type="RefSeq" id="WP_264505321.1">
    <property type="nucleotide sequence ID" value="NZ_JAPDFL010000001.1"/>
</dbReference>
<keyword evidence="7" id="KW-1185">Reference proteome</keyword>